<keyword evidence="3 7" id="KW-0489">Methyltransferase</keyword>
<organism evidence="10 11">
    <name type="scientific">Succiniclasticum ruminis DSM 9236</name>
    <dbReference type="NCBI Taxonomy" id="1123323"/>
    <lineage>
        <taxon>Bacteria</taxon>
        <taxon>Bacillati</taxon>
        <taxon>Bacillota</taxon>
        <taxon>Negativicutes</taxon>
        <taxon>Acidaminococcales</taxon>
        <taxon>Acidaminococcaceae</taxon>
        <taxon>Succiniclasticum</taxon>
    </lineage>
</organism>
<dbReference type="HAMAP" id="MF_01057">
    <property type="entry name" value="tRNA_methyltr_TrmB"/>
    <property type="match status" value="1"/>
</dbReference>
<feature type="binding site" evidence="7">
    <location>
        <position position="46"/>
    </location>
    <ligand>
        <name>S-adenosyl-L-methionine</name>
        <dbReference type="ChEBI" id="CHEBI:59789"/>
    </ligand>
</feature>
<comment type="pathway">
    <text evidence="7">tRNA modification; N(7)-methylguanine-tRNA biosynthesis.</text>
</comment>
<comment type="similarity">
    <text evidence="7">Belongs to the class I-like SAM-binding methyltransferase superfamily. TrmB family.</text>
</comment>
<evidence type="ECO:0000256" key="4">
    <source>
        <dbReference type="ARBA" id="ARBA00022679"/>
    </source>
</evidence>
<dbReference type="InterPro" id="IPR003358">
    <property type="entry name" value="tRNA_(Gua-N-7)_MeTrfase_Trmb"/>
</dbReference>
<dbReference type="OrthoDB" id="9802090at2"/>
<evidence type="ECO:0000313" key="10">
    <source>
        <dbReference type="EMBL" id="SFE39319.1"/>
    </source>
</evidence>
<feature type="binding site" evidence="7">
    <location>
        <position position="71"/>
    </location>
    <ligand>
        <name>S-adenosyl-L-methionine</name>
        <dbReference type="ChEBI" id="CHEBI:59789"/>
    </ligand>
</feature>
<keyword evidence="11" id="KW-1185">Reference proteome</keyword>
<dbReference type="EMBL" id="FONL01000005">
    <property type="protein sequence ID" value="SFE39319.1"/>
    <property type="molecule type" value="Genomic_DNA"/>
</dbReference>
<feature type="binding site" evidence="7">
    <location>
        <begin position="193"/>
        <end position="196"/>
    </location>
    <ligand>
        <name>substrate</name>
    </ligand>
</feature>
<feature type="binding site" evidence="7">
    <location>
        <position position="98"/>
    </location>
    <ligand>
        <name>S-adenosyl-L-methionine</name>
        <dbReference type="ChEBI" id="CHEBI:59789"/>
    </ligand>
</feature>
<dbReference type="NCBIfam" id="NF001080">
    <property type="entry name" value="PRK00121.2-2"/>
    <property type="match status" value="1"/>
</dbReference>
<evidence type="ECO:0000256" key="6">
    <source>
        <dbReference type="ARBA" id="ARBA00022694"/>
    </source>
</evidence>
<sequence>MRLRKKPWIEKAMPEVIEAGFLYREEIERFKGRWQERFPGREICLEIGCGKGGFITGMAALHPEKAFIGIETQFDISYYPAKKAMENGLDNLVILNADAAYMEDWFEPGEIKTLFLNFSDPWPKKKQAKRRLTHRNFLGLYLKLLGIGGHLFFKTDNRTLFYFSVEEFKEFGLEIRGLSYDLHHSNYRNEVQTEYEKKFSALGTPINYCEAVFTENSGRVATHSPKNIRPEDSPAGPEEKQ</sequence>
<feature type="binding site" evidence="7">
    <location>
        <position position="124"/>
    </location>
    <ligand>
        <name>substrate</name>
    </ligand>
</feature>
<dbReference type="Pfam" id="PF02390">
    <property type="entry name" value="Methyltransf_4"/>
    <property type="match status" value="1"/>
</dbReference>
<feature type="region of interest" description="Disordered" evidence="8">
    <location>
        <begin position="220"/>
        <end position="241"/>
    </location>
</feature>
<dbReference type="CDD" id="cd02440">
    <property type="entry name" value="AdoMet_MTases"/>
    <property type="match status" value="1"/>
</dbReference>
<dbReference type="RefSeq" id="WP_093913245.1">
    <property type="nucleotide sequence ID" value="NZ_FONL01000005.1"/>
</dbReference>
<keyword evidence="9" id="KW-1133">Transmembrane helix</keyword>
<dbReference type="AlphaFoldDB" id="A0A1I2A6F6"/>
<dbReference type="NCBIfam" id="TIGR00091">
    <property type="entry name" value="tRNA (guanosine(46)-N7)-methyltransferase TrmB"/>
    <property type="match status" value="1"/>
</dbReference>
<protein>
    <recommendedName>
        <fullName evidence="7">tRNA (guanine-N(7)-)-methyltransferase</fullName>
        <ecNumber evidence="7">2.1.1.33</ecNumber>
    </recommendedName>
    <alternativeName>
        <fullName evidence="7">tRNA (guanine(46)-N(7))-methyltransferase</fullName>
    </alternativeName>
    <alternativeName>
        <fullName evidence="7">tRNA(m7G46)-methyltransferase</fullName>
    </alternativeName>
</protein>
<feature type="compositionally biased region" description="Basic and acidic residues" evidence="8">
    <location>
        <begin position="228"/>
        <end position="241"/>
    </location>
</feature>
<dbReference type="Proteomes" id="UP000198896">
    <property type="component" value="Unassembled WGS sequence"/>
</dbReference>
<keyword evidence="4 7" id="KW-0808">Transferase</keyword>
<comment type="caution">
    <text evidence="7">Lacks conserved residue(s) required for the propagation of feature annotation.</text>
</comment>
<dbReference type="UniPathway" id="UPA00989"/>
<feature type="binding site" evidence="7">
    <location>
        <position position="120"/>
    </location>
    <ligand>
        <name>S-adenosyl-L-methionine</name>
        <dbReference type="ChEBI" id="CHEBI:59789"/>
    </ligand>
</feature>
<comment type="function">
    <text evidence="2 7">Catalyzes the formation of N(7)-methylguanine at position 46 (m7G46) in tRNA.</text>
</comment>
<feature type="transmembrane region" description="Helical" evidence="9">
    <location>
        <begin position="136"/>
        <end position="153"/>
    </location>
</feature>
<dbReference type="GO" id="GO:0008176">
    <property type="term" value="F:tRNA (guanine(46)-N7)-methyltransferase activity"/>
    <property type="evidence" value="ECO:0007669"/>
    <property type="project" value="UniProtKB-UniRule"/>
</dbReference>
<name>A0A1I2A6F6_9FIRM</name>
<dbReference type="PROSITE" id="PS51625">
    <property type="entry name" value="SAM_MT_TRMB"/>
    <property type="match status" value="1"/>
</dbReference>
<evidence type="ECO:0000313" key="11">
    <source>
        <dbReference type="Proteomes" id="UP000198896"/>
    </source>
</evidence>
<feature type="binding site" evidence="7">
    <location>
        <position position="156"/>
    </location>
    <ligand>
        <name>substrate</name>
    </ligand>
</feature>
<dbReference type="PANTHER" id="PTHR23417">
    <property type="entry name" value="3-DEOXY-D-MANNO-OCTULOSONIC-ACID TRANSFERASE/TRNA GUANINE-N 7 - -METHYLTRANSFERASE"/>
    <property type="match status" value="1"/>
</dbReference>
<evidence type="ECO:0000256" key="1">
    <source>
        <dbReference type="ARBA" id="ARBA00000142"/>
    </source>
</evidence>
<evidence type="ECO:0000256" key="5">
    <source>
        <dbReference type="ARBA" id="ARBA00022691"/>
    </source>
</evidence>
<keyword evidence="9" id="KW-0472">Membrane</keyword>
<keyword evidence="6 7" id="KW-0819">tRNA processing</keyword>
<evidence type="ECO:0000256" key="3">
    <source>
        <dbReference type="ARBA" id="ARBA00022603"/>
    </source>
</evidence>
<evidence type="ECO:0000256" key="7">
    <source>
        <dbReference type="HAMAP-Rule" id="MF_01057"/>
    </source>
</evidence>
<accession>A0A1I2A6F6</accession>
<evidence type="ECO:0000256" key="2">
    <source>
        <dbReference type="ARBA" id="ARBA00003015"/>
    </source>
</evidence>
<dbReference type="PANTHER" id="PTHR23417:SF14">
    <property type="entry name" value="PENTACOTRIPEPTIDE-REPEAT REGION OF PRORP DOMAIN-CONTAINING PROTEIN"/>
    <property type="match status" value="1"/>
</dbReference>
<keyword evidence="5 7" id="KW-0949">S-adenosyl-L-methionine</keyword>
<dbReference type="GO" id="GO:0043527">
    <property type="term" value="C:tRNA methyltransferase complex"/>
    <property type="evidence" value="ECO:0007669"/>
    <property type="project" value="TreeGrafter"/>
</dbReference>
<reference evidence="10 11" key="1">
    <citation type="submission" date="2016-10" db="EMBL/GenBank/DDBJ databases">
        <authorList>
            <person name="de Groot N.N."/>
        </authorList>
    </citation>
    <scope>NUCLEOTIDE SEQUENCE [LARGE SCALE GENOMIC DNA]</scope>
    <source>
        <strain evidence="10 11">DSM 9236</strain>
    </source>
</reference>
<evidence type="ECO:0000256" key="8">
    <source>
        <dbReference type="SAM" id="MobiDB-lite"/>
    </source>
</evidence>
<dbReference type="EC" id="2.1.1.33" evidence="7"/>
<gene>
    <name evidence="7" type="primary">trmB</name>
    <name evidence="10" type="ORF">SAMN05216245_10562</name>
</gene>
<proteinExistence type="inferred from homology"/>
<dbReference type="SUPFAM" id="SSF53335">
    <property type="entry name" value="S-adenosyl-L-methionine-dependent methyltransferases"/>
    <property type="match status" value="1"/>
</dbReference>
<dbReference type="Gene3D" id="3.40.50.150">
    <property type="entry name" value="Vaccinia Virus protein VP39"/>
    <property type="match status" value="1"/>
</dbReference>
<comment type="catalytic activity">
    <reaction evidence="1 7">
        <text>guanosine(46) in tRNA + S-adenosyl-L-methionine = N(7)-methylguanosine(46) in tRNA + S-adenosyl-L-homocysteine</text>
        <dbReference type="Rhea" id="RHEA:42708"/>
        <dbReference type="Rhea" id="RHEA-COMP:10188"/>
        <dbReference type="Rhea" id="RHEA-COMP:10189"/>
        <dbReference type="ChEBI" id="CHEBI:57856"/>
        <dbReference type="ChEBI" id="CHEBI:59789"/>
        <dbReference type="ChEBI" id="CHEBI:74269"/>
        <dbReference type="ChEBI" id="CHEBI:74480"/>
        <dbReference type="EC" id="2.1.1.33"/>
    </reaction>
</comment>
<dbReference type="STRING" id="1123323.SAMN05216245_10562"/>
<keyword evidence="9" id="KW-0812">Transmembrane</keyword>
<dbReference type="InterPro" id="IPR029063">
    <property type="entry name" value="SAM-dependent_MTases_sf"/>
</dbReference>
<dbReference type="InterPro" id="IPR055361">
    <property type="entry name" value="tRNA_methyltr_TrmB_bact"/>
</dbReference>
<evidence type="ECO:0000256" key="9">
    <source>
        <dbReference type="SAM" id="Phobius"/>
    </source>
</evidence>